<proteinExistence type="predicted"/>
<reference evidence="1" key="1">
    <citation type="submission" date="2022-08" db="EMBL/GenBank/DDBJ databases">
        <authorList>
            <person name="Kallberg Y."/>
            <person name="Tangrot J."/>
            <person name="Rosling A."/>
        </authorList>
    </citation>
    <scope>NUCLEOTIDE SEQUENCE</scope>
    <source>
        <strain evidence="1">Wild A</strain>
    </source>
</reference>
<dbReference type="EMBL" id="CAMKVN010004374">
    <property type="protein sequence ID" value="CAI2186935.1"/>
    <property type="molecule type" value="Genomic_DNA"/>
</dbReference>
<dbReference type="AlphaFoldDB" id="A0A9W4SZ34"/>
<accession>A0A9W4SZ34</accession>
<evidence type="ECO:0000313" key="2">
    <source>
        <dbReference type="Proteomes" id="UP001153678"/>
    </source>
</evidence>
<keyword evidence="2" id="KW-1185">Reference proteome</keyword>
<organism evidence="1 2">
    <name type="scientific">Funneliformis geosporum</name>
    <dbReference type="NCBI Taxonomy" id="1117311"/>
    <lineage>
        <taxon>Eukaryota</taxon>
        <taxon>Fungi</taxon>
        <taxon>Fungi incertae sedis</taxon>
        <taxon>Mucoromycota</taxon>
        <taxon>Glomeromycotina</taxon>
        <taxon>Glomeromycetes</taxon>
        <taxon>Glomerales</taxon>
        <taxon>Glomeraceae</taxon>
        <taxon>Funneliformis</taxon>
    </lineage>
</organism>
<protein>
    <submittedName>
        <fullName evidence="1">1436_t:CDS:1</fullName>
    </submittedName>
</protein>
<gene>
    <name evidence="1" type="ORF">FWILDA_LOCUS12825</name>
</gene>
<evidence type="ECO:0000313" key="1">
    <source>
        <dbReference type="EMBL" id="CAI2186935.1"/>
    </source>
</evidence>
<sequence>YTCAYTLHETENEDHGMHQISSTISNVIKAATSFPDTLIVK</sequence>
<feature type="non-terminal residue" evidence="1">
    <location>
        <position position="1"/>
    </location>
</feature>
<name>A0A9W4SZ34_9GLOM</name>
<dbReference type="Proteomes" id="UP001153678">
    <property type="component" value="Unassembled WGS sequence"/>
</dbReference>
<comment type="caution">
    <text evidence="1">The sequence shown here is derived from an EMBL/GenBank/DDBJ whole genome shotgun (WGS) entry which is preliminary data.</text>
</comment>